<name>A0A916JA13_9BACT</name>
<dbReference type="EMBL" id="CAJRAF010000001">
    <property type="protein sequence ID" value="CAG4993466.1"/>
    <property type="molecule type" value="Genomic_DNA"/>
</dbReference>
<accession>A0A916JA13</accession>
<comment type="caution">
    <text evidence="1">The sequence shown here is derived from an EMBL/GenBank/DDBJ whole genome shotgun (WGS) entry which is preliminary data.</text>
</comment>
<dbReference type="RefSeq" id="WP_215237857.1">
    <property type="nucleotide sequence ID" value="NZ_CAJRAF010000001.1"/>
</dbReference>
<evidence type="ECO:0000313" key="2">
    <source>
        <dbReference type="Proteomes" id="UP000680038"/>
    </source>
</evidence>
<proteinExistence type="predicted"/>
<reference evidence="1" key="1">
    <citation type="submission" date="2021-04" db="EMBL/GenBank/DDBJ databases">
        <authorList>
            <person name="Rodrigo-Torres L."/>
            <person name="Arahal R. D."/>
            <person name="Lucena T."/>
        </authorList>
    </citation>
    <scope>NUCLEOTIDE SEQUENCE</scope>
    <source>
        <strain evidence="1">CECT 9275</strain>
    </source>
</reference>
<sequence>MKTERNVSIFILIVLLACSFKVRVKSGDGVRPAILNVVAAEEKPVGQQDEVQLKPVVNVQPAVRKDNVLTTETGSLVYEEIKKYVDNRYGVFREARYVPNSISVRRYDNGQVAVKNSMIEISYDTPQGRIQKQVRKIDVFVKQGGSWVKSYRDGTSVMQIARL</sequence>
<evidence type="ECO:0000313" key="1">
    <source>
        <dbReference type="EMBL" id="CAG4993466.1"/>
    </source>
</evidence>
<keyword evidence="2" id="KW-1185">Reference proteome</keyword>
<protein>
    <submittedName>
        <fullName evidence="1">Uncharacterized protein</fullName>
    </submittedName>
</protein>
<dbReference type="PROSITE" id="PS51257">
    <property type="entry name" value="PROKAR_LIPOPROTEIN"/>
    <property type="match status" value="1"/>
</dbReference>
<organism evidence="1 2">
    <name type="scientific">Dyadobacter helix</name>
    <dbReference type="NCBI Taxonomy" id="2822344"/>
    <lineage>
        <taxon>Bacteria</taxon>
        <taxon>Pseudomonadati</taxon>
        <taxon>Bacteroidota</taxon>
        <taxon>Cytophagia</taxon>
        <taxon>Cytophagales</taxon>
        <taxon>Spirosomataceae</taxon>
        <taxon>Dyadobacter</taxon>
    </lineage>
</organism>
<dbReference type="AlphaFoldDB" id="A0A916JA13"/>
<dbReference type="Proteomes" id="UP000680038">
    <property type="component" value="Unassembled WGS sequence"/>
</dbReference>
<gene>
    <name evidence="1" type="ORF">DYBT9275_01175</name>
</gene>